<dbReference type="PROSITE" id="PS51358">
    <property type="entry name" value="NOP"/>
    <property type="match status" value="1"/>
</dbReference>
<dbReference type="InterPro" id="IPR002687">
    <property type="entry name" value="Nop_dom"/>
</dbReference>
<dbReference type="SUPFAM" id="SSF89124">
    <property type="entry name" value="Nop domain"/>
    <property type="match status" value="1"/>
</dbReference>
<evidence type="ECO:0000259" key="2">
    <source>
        <dbReference type="PROSITE" id="PS51358"/>
    </source>
</evidence>
<name>A0AAV3TCI0_9EURY</name>
<dbReference type="Gene3D" id="1.10.287.660">
    <property type="entry name" value="Helix hairpin bin"/>
    <property type="match status" value="1"/>
</dbReference>
<dbReference type="EMBL" id="BAAADV010000007">
    <property type="protein sequence ID" value="GAA0677044.1"/>
    <property type="molecule type" value="Genomic_DNA"/>
</dbReference>
<dbReference type="AlphaFoldDB" id="A0AAV3TCI0"/>
<dbReference type="InterPro" id="IPR029012">
    <property type="entry name" value="Helix_hairpin_bin_sf"/>
</dbReference>
<dbReference type="PANTHER" id="PTHR10894">
    <property type="entry name" value="NUCLEOLAR PROTEIN 5 NUCLEOLAR PROTEIN NOP5 NOP58"/>
    <property type="match status" value="1"/>
</dbReference>
<proteinExistence type="predicted"/>
<gene>
    <name evidence="3" type="ORF">GCM10009020_26130</name>
</gene>
<dbReference type="PANTHER" id="PTHR10894:SF0">
    <property type="entry name" value="NUCLEOLAR PROTEIN 56"/>
    <property type="match status" value="1"/>
</dbReference>
<dbReference type="InterPro" id="IPR045056">
    <property type="entry name" value="Nop56/Nop58"/>
</dbReference>
<reference evidence="3 4" key="1">
    <citation type="journal article" date="2019" name="Int. J. Syst. Evol. Microbiol.">
        <title>The Global Catalogue of Microorganisms (GCM) 10K type strain sequencing project: providing services to taxonomists for standard genome sequencing and annotation.</title>
        <authorList>
            <consortium name="The Broad Institute Genomics Platform"/>
            <consortium name="The Broad Institute Genome Sequencing Center for Infectious Disease"/>
            <person name="Wu L."/>
            <person name="Ma J."/>
        </authorList>
    </citation>
    <scope>NUCLEOTIDE SEQUENCE [LARGE SCALE GENOMIC DNA]</scope>
    <source>
        <strain evidence="3 4">JCM 16328</strain>
    </source>
</reference>
<dbReference type="GO" id="GO:0031428">
    <property type="term" value="C:box C/D methylation guide snoRNP complex"/>
    <property type="evidence" value="ECO:0007669"/>
    <property type="project" value="InterPro"/>
</dbReference>
<dbReference type="InterPro" id="IPR036070">
    <property type="entry name" value="Nop_dom_sf"/>
</dbReference>
<organism evidence="3 4">
    <name type="scientific">Natronoarchaeum mannanilyticum</name>
    <dbReference type="NCBI Taxonomy" id="926360"/>
    <lineage>
        <taxon>Archaea</taxon>
        <taxon>Methanobacteriati</taxon>
        <taxon>Methanobacteriota</taxon>
        <taxon>Stenosarchaea group</taxon>
        <taxon>Halobacteria</taxon>
        <taxon>Halobacteriales</taxon>
        <taxon>Natronoarchaeaceae</taxon>
    </lineage>
</organism>
<keyword evidence="4" id="KW-1185">Reference proteome</keyword>
<dbReference type="GO" id="GO:0030515">
    <property type="term" value="F:snoRNA binding"/>
    <property type="evidence" value="ECO:0007669"/>
    <property type="project" value="InterPro"/>
</dbReference>
<evidence type="ECO:0000313" key="4">
    <source>
        <dbReference type="Proteomes" id="UP001500420"/>
    </source>
</evidence>
<comment type="caution">
    <text evidence="3">The sequence shown here is derived from an EMBL/GenBank/DDBJ whole genome shotgun (WGS) entry which is preliminary data.</text>
</comment>
<dbReference type="Gene3D" id="1.10.246.90">
    <property type="entry name" value="Nop domain"/>
    <property type="match status" value="1"/>
</dbReference>
<accession>A0AAV3TCI0</accession>
<dbReference type="Proteomes" id="UP001500420">
    <property type="component" value="Unassembled WGS sequence"/>
</dbReference>
<feature type="domain" description="Nop" evidence="2">
    <location>
        <begin position="160"/>
        <end position="274"/>
    </location>
</feature>
<sequence length="279" mass="30067">MSGDQGWFADIDPGDADAAAERVRSGEAESPTDWPDRAVEAGFAADAESYYDALRAATRAAAREEVAASERADDKQLVHAVRSMDDCERTANELAERVAEWAGSLYDDAGTGVSYARELADAEPEDPTERQLVSLAERVDDLAEERDALRGFVERQASDVAPNLSALAGPVLAARLIALAGDLESLAKQPSGTVQVLGAEDALFAHLRGRGPSPKHGVIFTHEYVRGTERDERGSAARALAGKLSIAARVDHYSGERKPKLDAELDRRIERIRSRGEDA</sequence>
<dbReference type="InterPro" id="IPR042239">
    <property type="entry name" value="Nop_C"/>
</dbReference>
<dbReference type="Pfam" id="PF01798">
    <property type="entry name" value="Nop"/>
    <property type="match status" value="1"/>
</dbReference>
<protein>
    <submittedName>
        <fullName evidence="3">NOP5/NOP56 family protein</fullName>
    </submittedName>
</protein>
<evidence type="ECO:0000256" key="1">
    <source>
        <dbReference type="SAM" id="MobiDB-lite"/>
    </source>
</evidence>
<evidence type="ECO:0000313" key="3">
    <source>
        <dbReference type="EMBL" id="GAA0677044.1"/>
    </source>
</evidence>
<feature type="region of interest" description="Disordered" evidence="1">
    <location>
        <begin position="1"/>
        <end position="36"/>
    </location>
</feature>
<dbReference type="RefSeq" id="WP_343774490.1">
    <property type="nucleotide sequence ID" value="NZ_BAAADV010000007.1"/>
</dbReference>